<feature type="chain" id="PRO_5032497014" evidence="5">
    <location>
        <begin position="23"/>
        <end position="848"/>
    </location>
</feature>
<sequence>MIEKYLILFLGILVFGKIDIRAQRLPTAQLGWRPNIFNNEECREERQPVVEYYHQNGMQYLFFSQRVTWEEANLLCQSYNSKLALLDTMEKALGVAKLIAQSNIVMEDTWLGGRRIDNIWHWIDKKTGPWEKEISMEVDVEDYPPWSRQPVRPTKECLAIDRRSHEHPNFIDLDCRLQRPFICEKRDDEEISSPIPSKWVQINRNTYILYHGRVTWQEAATFCRTQGARLAILKNPIVINILAKGMTKTRPDFESLWIGAHYSYGQWVWMATGSVLNSLTNESGYPPWRFGRPEKNDGCLLLDRHIENNSTFVETTCDRKRDFVCEEYSDDDEDDWLDEPVKFSHDNSTYIIYPIHKTWQESQDFCRERGSVLAHVDNINPINLIIEAMGDHPREISHVWLGGIYSKKIDQWKWIHNNKKITKQRDEFGYPPWAQIASEMESDTTDNSMCLNLDRSDHVKPHFYGLDCKSQQPFVCKITCEVPPPVDNGYWNCSDIVGGQQCILNCNENLIIMGMKNITCTYKNGWISGNDLTEFPVCLKTKEYTSRMIRSLSQDIQKSSGYYLIIDHSVNSMKSMALDLTERIVTAFPASYNMKIGLTTYVTTSPMHLSFNQTVKCSVINAVEYLKKNISQIPTKKINITQINHDISKYNGRRISIIAMLDSTRGSYYMDALLQFKSIGHHVIIIGTREDSELLLPAATIGYERRVNLFLFKDNELKEIINELKKHEKKNPQCLKNSTFNLEYISATDATSSQRYKPKITDKTSSTSETTTDTTSSKSDTESTSIKPSEATTESEYEDAQNDNSQETSSSSEPSTTTTSSSTTEPAGLRAYQDQTKKRESPESDDEK</sequence>
<dbReference type="InterPro" id="IPR016187">
    <property type="entry name" value="CTDL_fold"/>
</dbReference>
<dbReference type="Gene3D" id="2.10.70.10">
    <property type="entry name" value="Complement Module, domain 1"/>
    <property type="match status" value="1"/>
</dbReference>
<dbReference type="CDD" id="cd00037">
    <property type="entry name" value="CLECT"/>
    <property type="match status" value="3"/>
</dbReference>
<feature type="domain" description="C-type lectin" evidence="6">
    <location>
        <begin position="202"/>
        <end position="326"/>
    </location>
</feature>
<feature type="compositionally biased region" description="Low complexity" evidence="4">
    <location>
        <begin position="807"/>
        <end position="826"/>
    </location>
</feature>
<dbReference type="PROSITE" id="PS50041">
    <property type="entry name" value="C_TYPE_LECTIN_2"/>
    <property type="match status" value="3"/>
</dbReference>
<dbReference type="SUPFAM" id="SSF57535">
    <property type="entry name" value="Complement control module/SCR domain"/>
    <property type="match status" value="1"/>
</dbReference>
<keyword evidence="9" id="KW-1185">Reference proteome</keyword>
<dbReference type="OrthoDB" id="6356110at2759"/>
<keyword evidence="2" id="KW-1015">Disulfide bond</keyword>
<evidence type="ECO:0000259" key="7">
    <source>
        <dbReference type="PROSITE" id="PS50923"/>
    </source>
</evidence>
<evidence type="ECO:0000313" key="8">
    <source>
        <dbReference type="EMBL" id="KAF7991347.1"/>
    </source>
</evidence>
<comment type="caution">
    <text evidence="8">The sequence shown here is derived from an EMBL/GenBank/DDBJ whole genome shotgun (WGS) entry which is preliminary data.</text>
</comment>
<feature type="signal peptide" evidence="5">
    <location>
        <begin position="1"/>
        <end position="22"/>
    </location>
</feature>
<keyword evidence="3" id="KW-0768">Sushi</keyword>
<dbReference type="Pfam" id="PF00059">
    <property type="entry name" value="Lectin_C"/>
    <property type="match status" value="3"/>
</dbReference>
<gene>
    <name evidence="8" type="ORF">HCN44_002909</name>
</gene>
<feature type="region of interest" description="Disordered" evidence="4">
    <location>
        <begin position="751"/>
        <end position="848"/>
    </location>
</feature>
<dbReference type="InterPro" id="IPR000436">
    <property type="entry name" value="Sushi_SCR_CCP_dom"/>
</dbReference>
<evidence type="ECO:0000256" key="1">
    <source>
        <dbReference type="ARBA" id="ARBA00022729"/>
    </source>
</evidence>
<feature type="compositionally biased region" description="Low complexity" evidence="4">
    <location>
        <begin position="763"/>
        <end position="785"/>
    </location>
</feature>
<comment type="caution">
    <text evidence="3">Lacks conserved residue(s) required for the propagation of feature annotation.</text>
</comment>
<dbReference type="AlphaFoldDB" id="A0A834XRS9"/>
<protein>
    <submittedName>
        <fullName evidence="8">Uncharacterized protein</fullName>
    </submittedName>
</protein>
<evidence type="ECO:0000256" key="5">
    <source>
        <dbReference type="SAM" id="SignalP"/>
    </source>
</evidence>
<evidence type="ECO:0000256" key="3">
    <source>
        <dbReference type="PROSITE-ProRule" id="PRU00302"/>
    </source>
</evidence>
<dbReference type="SMART" id="SM00034">
    <property type="entry name" value="CLECT"/>
    <property type="match status" value="3"/>
</dbReference>
<keyword evidence="1 5" id="KW-0732">Signal</keyword>
<dbReference type="InterPro" id="IPR001304">
    <property type="entry name" value="C-type_lectin-like"/>
</dbReference>
<dbReference type="SUPFAM" id="SSF56436">
    <property type="entry name" value="C-type lectin-like"/>
    <property type="match status" value="3"/>
</dbReference>
<dbReference type="EMBL" id="JACMRX010000004">
    <property type="protein sequence ID" value="KAF7991347.1"/>
    <property type="molecule type" value="Genomic_DNA"/>
</dbReference>
<dbReference type="PANTHER" id="PTHR22803">
    <property type="entry name" value="MANNOSE, PHOSPHOLIPASE, LECTIN RECEPTOR RELATED"/>
    <property type="match status" value="1"/>
</dbReference>
<dbReference type="CDD" id="cd00033">
    <property type="entry name" value="CCP"/>
    <property type="match status" value="1"/>
</dbReference>
<accession>A0A834XRS9</accession>
<feature type="domain" description="C-type lectin" evidence="6">
    <location>
        <begin position="55"/>
        <end position="184"/>
    </location>
</feature>
<evidence type="ECO:0000256" key="2">
    <source>
        <dbReference type="ARBA" id="ARBA00023157"/>
    </source>
</evidence>
<proteinExistence type="predicted"/>
<evidence type="ECO:0000313" key="9">
    <source>
        <dbReference type="Proteomes" id="UP000639338"/>
    </source>
</evidence>
<dbReference type="Proteomes" id="UP000639338">
    <property type="component" value="Unassembled WGS sequence"/>
</dbReference>
<dbReference type="Gene3D" id="3.10.100.10">
    <property type="entry name" value="Mannose-Binding Protein A, subunit A"/>
    <property type="match status" value="3"/>
</dbReference>
<feature type="domain" description="C-type lectin" evidence="6">
    <location>
        <begin position="345"/>
        <end position="477"/>
    </location>
</feature>
<name>A0A834XRS9_APHGI</name>
<dbReference type="PROSITE" id="PS50923">
    <property type="entry name" value="SUSHI"/>
    <property type="match status" value="1"/>
</dbReference>
<feature type="domain" description="Sushi" evidence="7">
    <location>
        <begin position="478"/>
        <end position="540"/>
    </location>
</feature>
<organism evidence="8 9">
    <name type="scientific">Aphidius gifuensis</name>
    <name type="common">Parasitoid wasp</name>
    <dbReference type="NCBI Taxonomy" id="684658"/>
    <lineage>
        <taxon>Eukaryota</taxon>
        <taxon>Metazoa</taxon>
        <taxon>Ecdysozoa</taxon>
        <taxon>Arthropoda</taxon>
        <taxon>Hexapoda</taxon>
        <taxon>Insecta</taxon>
        <taxon>Pterygota</taxon>
        <taxon>Neoptera</taxon>
        <taxon>Endopterygota</taxon>
        <taxon>Hymenoptera</taxon>
        <taxon>Apocrita</taxon>
        <taxon>Ichneumonoidea</taxon>
        <taxon>Braconidae</taxon>
        <taxon>Aphidiinae</taxon>
        <taxon>Aphidius</taxon>
    </lineage>
</organism>
<dbReference type="InterPro" id="IPR035976">
    <property type="entry name" value="Sushi/SCR/CCP_sf"/>
</dbReference>
<dbReference type="InterPro" id="IPR050111">
    <property type="entry name" value="C-type_lectin/snaclec_domain"/>
</dbReference>
<dbReference type="InterPro" id="IPR016186">
    <property type="entry name" value="C-type_lectin-like/link_sf"/>
</dbReference>
<evidence type="ECO:0000259" key="6">
    <source>
        <dbReference type="PROSITE" id="PS50041"/>
    </source>
</evidence>
<evidence type="ECO:0000256" key="4">
    <source>
        <dbReference type="SAM" id="MobiDB-lite"/>
    </source>
</evidence>
<reference evidence="8 9" key="1">
    <citation type="submission" date="2020-08" db="EMBL/GenBank/DDBJ databases">
        <title>Aphidius gifuensis genome sequencing and assembly.</title>
        <authorList>
            <person name="Du Z."/>
        </authorList>
    </citation>
    <scope>NUCLEOTIDE SEQUENCE [LARGE SCALE GENOMIC DNA]</scope>
    <source>
        <strain evidence="8">YNYX2018</strain>
        <tissue evidence="8">Adults</tissue>
    </source>
</reference>